<reference evidence="3 4" key="1">
    <citation type="submission" date="2020-08" db="EMBL/GenBank/DDBJ databases">
        <title>Genomic Encyclopedia of Type Strains, Phase IV (KMG-IV): sequencing the most valuable type-strain genomes for metagenomic binning, comparative biology and taxonomic classification.</title>
        <authorList>
            <person name="Goeker M."/>
        </authorList>
    </citation>
    <scope>NUCLEOTIDE SEQUENCE [LARGE SCALE GENOMIC DNA]</scope>
    <source>
        <strain evidence="3 4">DSM 103733</strain>
    </source>
</reference>
<feature type="chain" id="PRO_5032545482" description="DUF1868 domain-containing protein" evidence="1">
    <location>
        <begin position="40"/>
        <end position="273"/>
    </location>
</feature>
<feature type="domain" description="DUF1868" evidence="2">
    <location>
        <begin position="54"/>
        <end position="164"/>
    </location>
</feature>
<dbReference type="InterPro" id="IPR015069">
    <property type="entry name" value="2H-PEstase_DUF1868"/>
</dbReference>
<organism evidence="3 4">
    <name type="scientific">Silvibacterium bohemicum</name>
    <dbReference type="NCBI Taxonomy" id="1577686"/>
    <lineage>
        <taxon>Bacteria</taxon>
        <taxon>Pseudomonadati</taxon>
        <taxon>Acidobacteriota</taxon>
        <taxon>Terriglobia</taxon>
        <taxon>Terriglobales</taxon>
        <taxon>Acidobacteriaceae</taxon>
        <taxon>Silvibacterium</taxon>
    </lineage>
</organism>
<proteinExistence type="predicted"/>
<evidence type="ECO:0000259" key="2">
    <source>
        <dbReference type="Pfam" id="PF08975"/>
    </source>
</evidence>
<dbReference type="PROSITE" id="PS51318">
    <property type="entry name" value="TAT"/>
    <property type="match status" value="1"/>
</dbReference>
<dbReference type="Pfam" id="PF08975">
    <property type="entry name" value="2H-phosphodiest"/>
    <property type="match status" value="1"/>
</dbReference>
<evidence type="ECO:0000313" key="3">
    <source>
        <dbReference type="EMBL" id="MBB6145105.1"/>
    </source>
</evidence>
<name>A0A841JX21_9BACT</name>
<keyword evidence="1" id="KW-0732">Signal</keyword>
<sequence length="273" mass="30407">MSLLNDRSSRRQFLIQTSALSAAAVLPSALFAHSGSADAQGKVPQIPSRDTQLKFSPDGARRAFKGNTVICHLPMQSAMRDAIVEFHDELASSSLRPKLGLTSTDSYHMTIFPGANDQDRNISGWPSYVPASATIEECSRIVGEKMAGAHLNCALPLRVRVDESLTVNHPTASTLLMVPVDDAENTKLRSLRDQLSNLYGFRLKNHAQYGFHITMSYQVHPFTEEEQATYRAMLKLHTQRIIEAKPVLELGIPEYCTFPDMFRFEPQKLLVCS</sequence>
<dbReference type="InterPro" id="IPR009097">
    <property type="entry name" value="Cyclic_Pdiesterase"/>
</dbReference>
<gene>
    <name evidence="3" type="ORF">HNQ77_003063</name>
</gene>
<feature type="signal peptide" evidence="1">
    <location>
        <begin position="1"/>
        <end position="39"/>
    </location>
</feature>
<dbReference type="AlphaFoldDB" id="A0A841JX21"/>
<dbReference type="Gene3D" id="3.90.1140.10">
    <property type="entry name" value="Cyclic phosphodiesterase"/>
    <property type="match status" value="1"/>
</dbReference>
<dbReference type="SUPFAM" id="SSF55144">
    <property type="entry name" value="LigT-like"/>
    <property type="match status" value="1"/>
</dbReference>
<comment type="caution">
    <text evidence="3">The sequence shown here is derived from an EMBL/GenBank/DDBJ whole genome shotgun (WGS) entry which is preliminary data.</text>
</comment>
<keyword evidence="4" id="KW-1185">Reference proteome</keyword>
<accession>A0A841JX21</accession>
<protein>
    <recommendedName>
        <fullName evidence="2">DUF1868 domain-containing protein</fullName>
    </recommendedName>
</protein>
<evidence type="ECO:0000256" key="1">
    <source>
        <dbReference type="SAM" id="SignalP"/>
    </source>
</evidence>
<evidence type="ECO:0000313" key="4">
    <source>
        <dbReference type="Proteomes" id="UP000538666"/>
    </source>
</evidence>
<dbReference type="Proteomes" id="UP000538666">
    <property type="component" value="Unassembled WGS sequence"/>
</dbReference>
<dbReference type="EMBL" id="JACHEK010000006">
    <property type="protein sequence ID" value="MBB6145105.1"/>
    <property type="molecule type" value="Genomic_DNA"/>
</dbReference>
<dbReference type="InterPro" id="IPR006311">
    <property type="entry name" value="TAT_signal"/>
</dbReference>
<dbReference type="RefSeq" id="WP_050061759.1">
    <property type="nucleotide sequence ID" value="NZ_JACHEK010000006.1"/>
</dbReference>